<comment type="caution">
    <text evidence="5">The sequence shown here is derived from an EMBL/GenBank/DDBJ whole genome shotgun (WGS) entry which is preliminary data.</text>
</comment>
<dbReference type="SUPFAM" id="SSF51621">
    <property type="entry name" value="Phosphoenolpyruvate/pyruvate domain"/>
    <property type="match status" value="1"/>
</dbReference>
<dbReference type="InterPro" id="IPR015813">
    <property type="entry name" value="Pyrv/PenolPyrv_kinase-like_dom"/>
</dbReference>
<dbReference type="InterPro" id="IPR040442">
    <property type="entry name" value="Pyrv_kinase-like_dom_sf"/>
</dbReference>
<dbReference type="InterPro" id="IPR011206">
    <property type="entry name" value="Citrate_lyase_beta/mcl1/mcl2"/>
</dbReference>
<keyword evidence="6" id="KW-1185">Reference proteome</keyword>
<evidence type="ECO:0000256" key="2">
    <source>
        <dbReference type="ARBA" id="ARBA00022723"/>
    </source>
</evidence>
<keyword evidence="5" id="KW-0456">Lyase</keyword>
<feature type="domain" description="HpcH/HpaI aldolase/citrate lyase" evidence="4">
    <location>
        <begin position="7"/>
        <end position="210"/>
    </location>
</feature>
<dbReference type="PANTHER" id="PTHR32308">
    <property type="entry name" value="LYASE BETA SUBUNIT, PUTATIVE (AFU_ORTHOLOGUE AFUA_4G13030)-RELATED"/>
    <property type="match status" value="1"/>
</dbReference>
<evidence type="ECO:0000313" key="5">
    <source>
        <dbReference type="EMBL" id="GAA5062093.1"/>
    </source>
</evidence>
<name>A0ABP9KQM2_9ACTN</name>
<dbReference type="Proteomes" id="UP001500124">
    <property type="component" value="Unassembled WGS sequence"/>
</dbReference>
<evidence type="ECO:0000259" key="4">
    <source>
        <dbReference type="Pfam" id="PF03328"/>
    </source>
</evidence>
<gene>
    <name evidence="5" type="ORF">GCM10023336_40150</name>
</gene>
<accession>A0ABP9KQM2</accession>
<organism evidence="5 6">
    <name type="scientific">Streptomyces similanensis</name>
    <dbReference type="NCBI Taxonomy" id="1274988"/>
    <lineage>
        <taxon>Bacteria</taxon>
        <taxon>Bacillati</taxon>
        <taxon>Actinomycetota</taxon>
        <taxon>Actinomycetes</taxon>
        <taxon>Kitasatosporales</taxon>
        <taxon>Streptomycetaceae</taxon>
        <taxon>Streptomyces</taxon>
    </lineage>
</organism>
<keyword evidence="2" id="KW-0479">Metal-binding</keyword>
<keyword evidence="3" id="KW-0460">Magnesium</keyword>
<sequence>MLVEPIRSWLYVPAHRIELLGKAMSGQTDAVVLDLEDAVPADAKRPARDRVTEALTRRWPKPIWVRVNSLESPWGRADLAALAGSAAAGLRLPKAEDPDLVRAAVQESGLAVHAIIESALGVENAYRIATAHPGVALLSLGEADLMADLRLGELGALDWARQRIVNASRAAGLPSPPLAAWTDVADVAGLAADTRAAGRRGFFGRSVLHPTQVGVVNQIFTPDPGEVAAARARLAGQVGRDAAAWLDEQGRFVDAALLANARWLVDLADALARKEADA</sequence>
<evidence type="ECO:0000256" key="3">
    <source>
        <dbReference type="ARBA" id="ARBA00022842"/>
    </source>
</evidence>
<reference evidence="6" key="1">
    <citation type="journal article" date="2019" name="Int. J. Syst. Evol. Microbiol.">
        <title>The Global Catalogue of Microorganisms (GCM) 10K type strain sequencing project: providing services to taxonomists for standard genome sequencing and annotation.</title>
        <authorList>
            <consortium name="The Broad Institute Genomics Platform"/>
            <consortium name="The Broad Institute Genome Sequencing Center for Infectious Disease"/>
            <person name="Wu L."/>
            <person name="Ma J."/>
        </authorList>
    </citation>
    <scope>NUCLEOTIDE SEQUENCE [LARGE SCALE GENOMIC DNA]</scope>
    <source>
        <strain evidence="6">JCM 18410</strain>
    </source>
</reference>
<dbReference type="InterPro" id="IPR005000">
    <property type="entry name" value="Aldolase/citrate-lyase_domain"/>
</dbReference>
<evidence type="ECO:0000256" key="1">
    <source>
        <dbReference type="ARBA" id="ARBA00001946"/>
    </source>
</evidence>
<dbReference type="Pfam" id="PF03328">
    <property type="entry name" value="HpcH_HpaI"/>
    <property type="match status" value="1"/>
</dbReference>
<protein>
    <submittedName>
        <fullName evidence="5">CoA ester lyase</fullName>
    </submittedName>
</protein>
<dbReference type="Gene3D" id="3.20.20.60">
    <property type="entry name" value="Phosphoenolpyruvate-binding domains"/>
    <property type="match status" value="1"/>
</dbReference>
<dbReference type="PANTHER" id="PTHR32308:SF10">
    <property type="entry name" value="CITRATE LYASE SUBUNIT BETA"/>
    <property type="match status" value="1"/>
</dbReference>
<dbReference type="EMBL" id="BAABKC010000056">
    <property type="protein sequence ID" value="GAA5062093.1"/>
    <property type="molecule type" value="Genomic_DNA"/>
</dbReference>
<dbReference type="PIRSF" id="PIRSF015582">
    <property type="entry name" value="Cit_lyase_B"/>
    <property type="match status" value="1"/>
</dbReference>
<evidence type="ECO:0000313" key="6">
    <source>
        <dbReference type="Proteomes" id="UP001500124"/>
    </source>
</evidence>
<dbReference type="GO" id="GO:0016829">
    <property type="term" value="F:lyase activity"/>
    <property type="evidence" value="ECO:0007669"/>
    <property type="project" value="UniProtKB-KW"/>
</dbReference>
<proteinExistence type="predicted"/>
<comment type="cofactor">
    <cofactor evidence="1">
        <name>Mg(2+)</name>
        <dbReference type="ChEBI" id="CHEBI:18420"/>
    </cofactor>
</comment>